<keyword evidence="5 9" id="KW-0460">Magnesium</keyword>
<dbReference type="FunFam" id="1.10.357.20:FF:000002">
    <property type="entry name" value="Solute carrier family 41, member 2"/>
    <property type="match status" value="1"/>
</dbReference>
<keyword evidence="6 9" id="KW-1133">Transmembrane helix</keyword>
<dbReference type="CTD" id="54946"/>
<feature type="transmembrane region" description="Helical" evidence="9">
    <location>
        <begin position="148"/>
        <end position="174"/>
    </location>
</feature>
<dbReference type="FunCoup" id="A0A6I8NF38">
    <property type="interactions" value="147"/>
</dbReference>
<dbReference type="OMA" id="NLEFCFQ"/>
<dbReference type="Pfam" id="PF01769">
    <property type="entry name" value="MgtE"/>
    <property type="match status" value="2"/>
</dbReference>
<evidence type="ECO:0000256" key="6">
    <source>
        <dbReference type="ARBA" id="ARBA00022989"/>
    </source>
</evidence>
<comment type="subcellular location">
    <subcellularLocation>
        <location evidence="1 9">Membrane</location>
        <topology evidence="1 9">Multi-pass membrane protein</topology>
    </subcellularLocation>
</comment>
<evidence type="ECO:0000256" key="9">
    <source>
        <dbReference type="RuleBase" id="RU369007"/>
    </source>
</evidence>
<feature type="transmembrane region" description="Helical" evidence="9">
    <location>
        <begin position="453"/>
        <end position="476"/>
    </location>
</feature>
<sequence>MKGREARQRRKEGKVRNEKQFGQKLKSHSKHGADGELSGPEAEDASLPQKQLIATKTLRVEPKEETAFAISLQVVLPYIVAGLGLTLAGIMLDSIQDWKVFKQMEGIITLVPALVGLKGNLEMTLASRLSTAANTGQMDSSSKQWNMVISNLAVIQVQATVAGLLAALAALFLGATVSSQVMLDKAIVLCASSITTAFATALILGLVMVAVIIVSQRLGLNPDNIAAPIAASLGDLITLVILAGVSSIFYEYKDCYFLSPLVCCGFISLIPLWVMIAKRNPAILEILKFGWHPVIIAMGISSLGGLILMETISKPHFEGMAVFSPVINGAGGNLVAVQASRISTFLHFWSTPGVLPLGMKSHCPHPCSTFFGQGTNSKSARVLILLVIPGHLLFLYITHILKKDETAFITSTFVVVYLFMALIQVWILLYLADVLLRFLWWKSMDPDNYSIPFLTGLGDLFGTGLLALGFQLVWLISGKPTQSANSTYVSTTTAHP</sequence>
<evidence type="ECO:0000256" key="5">
    <source>
        <dbReference type="ARBA" id="ARBA00022842"/>
    </source>
</evidence>
<evidence type="ECO:0000256" key="3">
    <source>
        <dbReference type="ARBA" id="ARBA00022448"/>
    </source>
</evidence>
<dbReference type="InterPro" id="IPR036739">
    <property type="entry name" value="SLC41_membr_dom_sf"/>
</dbReference>
<organism evidence="12 13">
    <name type="scientific">Ornithorhynchus anatinus</name>
    <name type="common">Duckbill platypus</name>
    <dbReference type="NCBI Taxonomy" id="9258"/>
    <lineage>
        <taxon>Eukaryota</taxon>
        <taxon>Metazoa</taxon>
        <taxon>Chordata</taxon>
        <taxon>Craniata</taxon>
        <taxon>Vertebrata</taxon>
        <taxon>Euteleostomi</taxon>
        <taxon>Mammalia</taxon>
        <taxon>Monotremata</taxon>
        <taxon>Ornithorhynchidae</taxon>
        <taxon>Ornithorhynchus</taxon>
    </lineage>
</organism>
<evidence type="ECO:0000313" key="13">
    <source>
        <dbReference type="Proteomes" id="UP000002279"/>
    </source>
</evidence>
<feature type="domain" description="SLC41A/MgtE integral membrane" evidence="11">
    <location>
        <begin position="111"/>
        <end position="245"/>
    </location>
</feature>
<dbReference type="SUPFAM" id="SSF161093">
    <property type="entry name" value="MgtE membrane domain-like"/>
    <property type="match status" value="2"/>
</dbReference>
<comment type="similarity">
    <text evidence="2 9">Belongs to the SLC41A transporter family.</text>
</comment>
<protein>
    <recommendedName>
        <fullName evidence="9">Solute carrier family 41 member</fullName>
    </recommendedName>
</protein>
<dbReference type="GO" id="GO:0061768">
    <property type="term" value="F:magnesium:sodium antiporter activity"/>
    <property type="evidence" value="ECO:0007669"/>
    <property type="project" value="Ensembl"/>
</dbReference>
<evidence type="ECO:0000256" key="1">
    <source>
        <dbReference type="ARBA" id="ARBA00004141"/>
    </source>
</evidence>
<evidence type="ECO:0000256" key="4">
    <source>
        <dbReference type="ARBA" id="ARBA00022692"/>
    </source>
</evidence>
<evidence type="ECO:0000256" key="8">
    <source>
        <dbReference type="ARBA" id="ARBA00023136"/>
    </source>
</evidence>
<dbReference type="InterPro" id="IPR045349">
    <property type="entry name" value="SLC41A1-3"/>
</dbReference>
<feature type="transmembrane region" description="Helical" evidence="9">
    <location>
        <begin position="225"/>
        <end position="250"/>
    </location>
</feature>
<evidence type="ECO:0000256" key="2">
    <source>
        <dbReference type="ARBA" id="ARBA00009749"/>
    </source>
</evidence>
<feature type="transmembrane region" description="Helical" evidence="9">
    <location>
        <begin position="257"/>
        <end position="277"/>
    </location>
</feature>
<keyword evidence="13" id="KW-1185">Reference proteome</keyword>
<dbReference type="KEGG" id="oaa:100081748"/>
<reference evidence="12" key="2">
    <citation type="submission" date="2025-08" db="UniProtKB">
        <authorList>
            <consortium name="Ensembl"/>
        </authorList>
    </citation>
    <scope>IDENTIFICATION</scope>
    <source>
        <strain evidence="12">Glennie</strain>
    </source>
</reference>
<feature type="transmembrane region" description="Helical" evidence="9">
    <location>
        <begin position="407"/>
        <end position="432"/>
    </location>
</feature>
<dbReference type="Bgee" id="ENSOANG00000044926">
    <property type="expression patterns" value="Expressed in heart and 7 other cell types or tissues"/>
</dbReference>
<feature type="transmembrane region" description="Helical" evidence="9">
    <location>
        <begin position="382"/>
        <end position="401"/>
    </location>
</feature>
<evidence type="ECO:0000259" key="11">
    <source>
        <dbReference type="Pfam" id="PF01769"/>
    </source>
</evidence>
<feature type="transmembrane region" description="Helical" evidence="9">
    <location>
        <begin position="289"/>
        <end position="309"/>
    </location>
</feature>
<dbReference type="PANTHER" id="PTHR16228:SF22">
    <property type="entry name" value="SOLUTE CARRIER FAMILY 41 MEMBER 3"/>
    <property type="match status" value="1"/>
</dbReference>
<dbReference type="AlphaFoldDB" id="A0A6I8NF38"/>
<keyword evidence="8 9" id="KW-0472">Membrane</keyword>
<reference evidence="12 13" key="1">
    <citation type="journal article" date="2008" name="Nature">
        <title>Genome analysis of the platypus reveals unique signatures of evolution.</title>
        <authorList>
            <person name="Warren W.C."/>
            <person name="Hillier L.W."/>
            <person name="Marshall Graves J.A."/>
            <person name="Birney E."/>
            <person name="Ponting C.P."/>
            <person name="Grutzner F."/>
            <person name="Belov K."/>
            <person name="Miller W."/>
            <person name="Clarke L."/>
            <person name="Chinwalla A.T."/>
            <person name="Yang S.P."/>
            <person name="Heger A."/>
            <person name="Locke D.P."/>
            <person name="Miethke P."/>
            <person name="Waters P.D."/>
            <person name="Veyrunes F."/>
            <person name="Fulton L."/>
            <person name="Fulton B."/>
            <person name="Graves T."/>
            <person name="Wallis J."/>
            <person name="Puente X.S."/>
            <person name="Lopez-Otin C."/>
            <person name="Ordonez G.R."/>
            <person name="Eichler E.E."/>
            <person name="Chen L."/>
            <person name="Cheng Z."/>
            <person name="Deakin J.E."/>
            <person name="Alsop A."/>
            <person name="Thompson K."/>
            <person name="Kirby P."/>
            <person name="Papenfuss A.T."/>
            <person name="Wakefield M.J."/>
            <person name="Olender T."/>
            <person name="Lancet D."/>
            <person name="Huttley G.A."/>
            <person name="Smit A.F."/>
            <person name="Pask A."/>
            <person name="Temple-Smith P."/>
            <person name="Batzer M.A."/>
            <person name="Walker J.A."/>
            <person name="Konkel M.K."/>
            <person name="Harris R.S."/>
            <person name="Whittington C.M."/>
            <person name="Wong E.S."/>
            <person name="Gemmell N.J."/>
            <person name="Buschiazzo E."/>
            <person name="Vargas Jentzsch I.M."/>
            <person name="Merkel A."/>
            <person name="Schmitz J."/>
            <person name="Zemann A."/>
            <person name="Churakov G."/>
            <person name="Kriegs J.O."/>
            <person name="Brosius J."/>
            <person name="Murchison E.P."/>
            <person name="Sachidanandam R."/>
            <person name="Smith C."/>
            <person name="Hannon G.J."/>
            <person name="Tsend-Ayush E."/>
            <person name="McMillan D."/>
            <person name="Attenborough R."/>
            <person name="Rens W."/>
            <person name="Ferguson-Smith M."/>
            <person name="Lefevre C.M."/>
            <person name="Sharp J.A."/>
            <person name="Nicholas K.R."/>
            <person name="Ray D.A."/>
            <person name="Kube M."/>
            <person name="Reinhardt R."/>
            <person name="Pringle T.H."/>
            <person name="Taylor J."/>
            <person name="Jones R.C."/>
            <person name="Nixon B."/>
            <person name="Dacheux J.L."/>
            <person name="Niwa H."/>
            <person name="Sekita Y."/>
            <person name="Huang X."/>
            <person name="Stark A."/>
            <person name="Kheradpour P."/>
            <person name="Kellis M."/>
            <person name="Flicek P."/>
            <person name="Chen Y."/>
            <person name="Webber C."/>
            <person name="Hardison R."/>
            <person name="Nelson J."/>
            <person name="Hallsworth-Pepin K."/>
            <person name="Delehaunty K."/>
            <person name="Markovic C."/>
            <person name="Minx P."/>
            <person name="Feng Y."/>
            <person name="Kremitzki C."/>
            <person name="Mitreva M."/>
            <person name="Glasscock J."/>
            <person name="Wylie T."/>
            <person name="Wohldmann P."/>
            <person name="Thiru P."/>
            <person name="Nhan M.N."/>
            <person name="Pohl C.S."/>
            <person name="Smith S.M."/>
            <person name="Hou S."/>
            <person name="Nefedov M."/>
            <person name="de Jong P.J."/>
            <person name="Renfree M.B."/>
            <person name="Mardis E.R."/>
            <person name="Wilson R.K."/>
        </authorList>
    </citation>
    <scope>NUCLEOTIDE SEQUENCE [LARGE SCALE GENOMIC DNA]</scope>
    <source>
        <strain evidence="12 13">Glennie</strain>
    </source>
</reference>
<evidence type="ECO:0000256" key="7">
    <source>
        <dbReference type="ARBA" id="ARBA00023065"/>
    </source>
</evidence>
<reference evidence="12" key="3">
    <citation type="submission" date="2025-09" db="UniProtKB">
        <authorList>
            <consortium name="Ensembl"/>
        </authorList>
    </citation>
    <scope>IDENTIFICATION</scope>
    <source>
        <strain evidence="12">Glennie</strain>
    </source>
</reference>
<dbReference type="OrthoDB" id="5791097at2759"/>
<feature type="region of interest" description="Disordered" evidence="10">
    <location>
        <begin position="1"/>
        <end position="48"/>
    </location>
</feature>
<keyword evidence="3 9" id="KW-0813">Transport</keyword>
<comment type="function">
    <text evidence="9">Acts as a magnesium transporter.</text>
</comment>
<dbReference type="GeneTree" id="ENSGT00950000183042"/>
<evidence type="ECO:0000313" key="12">
    <source>
        <dbReference type="Ensembl" id="ENSOANP00000039341.1"/>
    </source>
</evidence>
<dbReference type="PANTHER" id="PTHR16228">
    <property type="entry name" value="DIVALENT CATION TRANSPORTER SOLUTE CARRIER FAMILY 41"/>
    <property type="match status" value="1"/>
</dbReference>
<dbReference type="RefSeq" id="XP_028909306.1">
    <property type="nucleotide sequence ID" value="XM_029053473.2"/>
</dbReference>
<feature type="domain" description="SLC41A/MgtE integral membrane" evidence="11">
    <location>
        <begin position="325"/>
        <end position="467"/>
    </location>
</feature>
<dbReference type="Gene3D" id="1.10.357.20">
    <property type="entry name" value="SLC41 divalent cation transporters, integral membrane domain"/>
    <property type="match status" value="2"/>
</dbReference>
<dbReference type="InParanoid" id="A0A6I8NF38"/>
<accession>A0A6I8NF38</accession>
<dbReference type="FunFam" id="1.10.357.20:FF:000001">
    <property type="entry name" value="Solute carrier family 41 member 2"/>
    <property type="match status" value="1"/>
</dbReference>
<keyword evidence="7 9" id="KW-0406">Ion transport</keyword>
<feature type="transmembrane region" description="Helical" evidence="9">
    <location>
        <begin position="66"/>
        <end position="92"/>
    </location>
</feature>
<proteinExistence type="inferred from homology"/>
<dbReference type="GO" id="GO:0005743">
    <property type="term" value="C:mitochondrial inner membrane"/>
    <property type="evidence" value="ECO:0007669"/>
    <property type="project" value="Ensembl"/>
</dbReference>
<dbReference type="InterPro" id="IPR006667">
    <property type="entry name" value="SLC41_membr_dom"/>
</dbReference>
<dbReference type="Ensembl" id="ENSOANT00000059562.1">
    <property type="protein sequence ID" value="ENSOANP00000039341.1"/>
    <property type="gene ID" value="ENSOANG00000044926.1"/>
</dbReference>
<dbReference type="GO" id="GO:0005886">
    <property type="term" value="C:plasma membrane"/>
    <property type="evidence" value="ECO:0000318"/>
    <property type="project" value="GO_Central"/>
</dbReference>
<gene>
    <name evidence="12" type="primary">SLC41A3</name>
</gene>
<dbReference type="Proteomes" id="UP000002279">
    <property type="component" value="Chromosome X2"/>
</dbReference>
<keyword evidence="4 9" id="KW-0812">Transmembrane</keyword>
<evidence type="ECO:0000256" key="10">
    <source>
        <dbReference type="SAM" id="MobiDB-lite"/>
    </source>
</evidence>
<feature type="transmembrane region" description="Helical" evidence="9">
    <location>
        <begin position="186"/>
        <end position="213"/>
    </location>
</feature>
<dbReference type="GeneID" id="100081748"/>
<dbReference type="GO" id="GO:0045016">
    <property type="term" value="P:mitochondrial magnesium ion transmembrane transport"/>
    <property type="evidence" value="ECO:0007669"/>
    <property type="project" value="Ensembl"/>
</dbReference>
<name>A0A6I8NF38_ORNAN</name>